<dbReference type="SMART" id="SM00718">
    <property type="entry name" value="DM4_12"/>
    <property type="match status" value="1"/>
</dbReference>
<dbReference type="AlphaFoldDB" id="A0A0C9QXS7"/>
<dbReference type="InterPro" id="IPR006631">
    <property type="entry name" value="DM4_12"/>
</dbReference>
<dbReference type="EMBL" id="GBYB01005482">
    <property type="protein sequence ID" value="JAG75249.1"/>
    <property type="molecule type" value="Transcribed_RNA"/>
</dbReference>
<dbReference type="Pfam" id="PF07841">
    <property type="entry name" value="DM4_12"/>
    <property type="match status" value="1"/>
</dbReference>
<feature type="chain" id="PRO_5002211533" evidence="1">
    <location>
        <begin position="26"/>
        <end position="193"/>
    </location>
</feature>
<reference evidence="2" key="1">
    <citation type="submission" date="2015-01" db="EMBL/GenBank/DDBJ databases">
        <title>Transcriptome Assembly of Fopius arisanus.</title>
        <authorList>
            <person name="Geib S."/>
        </authorList>
    </citation>
    <scope>NUCLEOTIDE SEQUENCE</scope>
</reference>
<keyword evidence="1" id="KW-0732">Signal</keyword>
<name>A0A0C9QXS7_9HYME</name>
<sequence length="193" mass="21722">MVGIMNKTGTFRVMLFLSSFRAIICLNECVNITENRREARGIAGKRYLVFPQGSNVQLVYCLTLGTLAKPTGFFTMGITAGLAYELPHSNTVPFRKPAEVYHRRSRRDLYKKIEMMMNTRGENGRACVLKALCLSGQRNRTQLPKGTFIQEILHSVFTLPGGAYDVDPKTHYERAHESTGDCHSKYSDCSGLF</sequence>
<feature type="signal peptide" evidence="1">
    <location>
        <begin position="1"/>
        <end position="25"/>
    </location>
</feature>
<organism evidence="2">
    <name type="scientific">Fopius arisanus</name>
    <dbReference type="NCBI Taxonomy" id="64838"/>
    <lineage>
        <taxon>Eukaryota</taxon>
        <taxon>Metazoa</taxon>
        <taxon>Ecdysozoa</taxon>
        <taxon>Arthropoda</taxon>
        <taxon>Hexapoda</taxon>
        <taxon>Insecta</taxon>
        <taxon>Pterygota</taxon>
        <taxon>Neoptera</taxon>
        <taxon>Endopterygota</taxon>
        <taxon>Hymenoptera</taxon>
        <taxon>Apocrita</taxon>
        <taxon>Ichneumonoidea</taxon>
        <taxon>Braconidae</taxon>
        <taxon>Opiinae</taxon>
        <taxon>Fopius</taxon>
    </lineage>
</organism>
<accession>A0A0C9QXS7</accession>
<evidence type="ECO:0000256" key="1">
    <source>
        <dbReference type="SAM" id="SignalP"/>
    </source>
</evidence>
<protein>
    <submittedName>
        <fullName evidence="2">SPAC9G1.08c protein</fullName>
    </submittedName>
</protein>
<gene>
    <name evidence="2" type="primary">SPAC9G1.08c</name>
    <name evidence="2" type="ORF">g.5448</name>
</gene>
<proteinExistence type="predicted"/>
<dbReference type="PANTHER" id="PTHR21398">
    <property type="entry name" value="AGAP007094-PA"/>
    <property type="match status" value="1"/>
</dbReference>
<dbReference type="PANTHER" id="PTHR21398:SF1">
    <property type="entry name" value="FI03705P"/>
    <property type="match status" value="1"/>
</dbReference>
<evidence type="ECO:0000313" key="2">
    <source>
        <dbReference type="EMBL" id="JAG75249.1"/>
    </source>
</evidence>